<reference evidence="2" key="1">
    <citation type="submission" date="2018-05" db="EMBL/GenBank/DDBJ databases">
        <authorList>
            <person name="Lanie J.A."/>
            <person name="Ng W.-L."/>
            <person name="Kazmierczak K.M."/>
            <person name="Andrzejewski T.M."/>
            <person name="Davidsen T.M."/>
            <person name="Wayne K.J."/>
            <person name="Tettelin H."/>
            <person name="Glass J.I."/>
            <person name="Rusch D."/>
            <person name="Podicherti R."/>
            <person name="Tsui H.-C.T."/>
            <person name="Winkler M.E."/>
        </authorList>
    </citation>
    <scope>NUCLEOTIDE SEQUENCE</scope>
</reference>
<feature type="region of interest" description="Disordered" evidence="1">
    <location>
        <begin position="156"/>
        <end position="179"/>
    </location>
</feature>
<dbReference type="PANTHER" id="PTHR30414:SF0">
    <property type="entry name" value="MINICONDUCTANCE MECHANOSENSITIVE CHANNEL YBDG"/>
    <property type="match status" value="1"/>
</dbReference>
<dbReference type="GO" id="GO:0005886">
    <property type="term" value="C:plasma membrane"/>
    <property type="evidence" value="ECO:0007669"/>
    <property type="project" value="TreeGrafter"/>
</dbReference>
<evidence type="ECO:0000256" key="1">
    <source>
        <dbReference type="SAM" id="MobiDB-lite"/>
    </source>
</evidence>
<proteinExistence type="predicted"/>
<gene>
    <name evidence="2" type="ORF">METZ01_LOCUS358421</name>
</gene>
<dbReference type="AlphaFoldDB" id="A0A382S8P3"/>
<evidence type="ECO:0000313" key="2">
    <source>
        <dbReference type="EMBL" id="SVD05567.1"/>
    </source>
</evidence>
<accession>A0A382S8P3</accession>
<dbReference type="PANTHER" id="PTHR30414">
    <property type="entry name" value="MINICONDUCTANCE MECHANOSENSITIVE CHANNEL YBDG"/>
    <property type="match status" value="1"/>
</dbReference>
<protein>
    <recommendedName>
        <fullName evidence="3">Mechanosensitive ion channel protein MscS</fullName>
    </recommendedName>
</protein>
<sequence>GGRRIKRAIYIDVHSIKLCDNDMLERFSKIRYINEYIDKKKNELRAYHRDYSIDESDLLNSRRLTNIGTFRAYLEAYLRKHPDINQELTLMVRQLPPNELGLPLEIYCFSAQKEWVRYEKVQADIFDHVMAMLDLFDLRAYQRDGHLSLLAHREQSAYRNSTESDNAPEDAQEKSKPNR</sequence>
<dbReference type="GO" id="GO:0071470">
    <property type="term" value="P:cellular response to osmotic stress"/>
    <property type="evidence" value="ECO:0007669"/>
    <property type="project" value="InterPro"/>
</dbReference>
<feature type="non-terminal residue" evidence="2">
    <location>
        <position position="1"/>
    </location>
</feature>
<dbReference type="EMBL" id="UINC01126832">
    <property type="protein sequence ID" value="SVD05567.1"/>
    <property type="molecule type" value="Genomic_DNA"/>
</dbReference>
<name>A0A382S8P3_9ZZZZ</name>
<dbReference type="InterPro" id="IPR030192">
    <property type="entry name" value="YbdG"/>
</dbReference>
<organism evidence="2">
    <name type="scientific">marine metagenome</name>
    <dbReference type="NCBI Taxonomy" id="408172"/>
    <lineage>
        <taxon>unclassified sequences</taxon>
        <taxon>metagenomes</taxon>
        <taxon>ecological metagenomes</taxon>
    </lineage>
</organism>
<evidence type="ECO:0008006" key="3">
    <source>
        <dbReference type="Google" id="ProtNLM"/>
    </source>
</evidence>
<dbReference type="GO" id="GO:0008381">
    <property type="term" value="F:mechanosensitive monoatomic ion channel activity"/>
    <property type="evidence" value="ECO:0007669"/>
    <property type="project" value="InterPro"/>
</dbReference>